<dbReference type="Gene3D" id="3.40.50.300">
    <property type="entry name" value="P-loop containing nucleotide triphosphate hydrolases"/>
    <property type="match status" value="1"/>
</dbReference>
<evidence type="ECO:0000313" key="4">
    <source>
        <dbReference type="Proteomes" id="UP000298097"/>
    </source>
</evidence>
<evidence type="ECO:0000259" key="2">
    <source>
        <dbReference type="Pfam" id="PF04466"/>
    </source>
</evidence>
<gene>
    <name evidence="3" type="ORF">EHO65_07410</name>
</gene>
<dbReference type="InterPro" id="IPR052380">
    <property type="entry name" value="Viral_DNA_packaging_terminase"/>
</dbReference>
<organism evidence="3 4">
    <name type="scientific">Leptospira andrefontaineae</name>
    <dbReference type="NCBI Taxonomy" id="2484976"/>
    <lineage>
        <taxon>Bacteria</taxon>
        <taxon>Pseudomonadati</taxon>
        <taxon>Spirochaetota</taxon>
        <taxon>Spirochaetia</taxon>
        <taxon>Leptospirales</taxon>
        <taxon>Leptospiraceae</taxon>
        <taxon>Leptospira</taxon>
    </lineage>
</organism>
<keyword evidence="1" id="KW-0175">Coiled coil</keyword>
<dbReference type="PANTHER" id="PTHR39184">
    <property type="match status" value="1"/>
</dbReference>
<evidence type="ECO:0000313" key="3">
    <source>
        <dbReference type="EMBL" id="TGK41248.1"/>
    </source>
</evidence>
<dbReference type="Proteomes" id="UP000298097">
    <property type="component" value="Unassembled WGS sequence"/>
</dbReference>
<dbReference type="InterPro" id="IPR035412">
    <property type="entry name" value="Terminase_L_N"/>
</dbReference>
<keyword evidence="4" id="KW-1185">Reference proteome</keyword>
<comment type="caution">
    <text evidence="3">The sequence shown here is derived from an EMBL/GenBank/DDBJ whole genome shotgun (WGS) entry which is preliminary data.</text>
</comment>
<feature type="domain" description="Phage terminase large subunit N-terminal" evidence="2">
    <location>
        <begin position="51"/>
        <end position="246"/>
    </location>
</feature>
<name>A0A4R9H6P9_9LEPT</name>
<dbReference type="OrthoDB" id="9768556at2"/>
<dbReference type="InterPro" id="IPR027417">
    <property type="entry name" value="P-loop_NTPase"/>
</dbReference>
<dbReference type="EMBL" id="RQEY01000012">
    <property type="protein sequence ID" value="TGK41248.1"/>
    <property type="molecule type" value="Genomic_DNA"/>
</dbReference>
<dbReference type="PANTHER" id="PTHR39184:SF1">
    <property type="entry name" value="PBSX PHAGE TERMINASE LARGE SUBUNIT"/>
    <property type="match status" value="1"/>
</dbReference>
<sequence>MPGKTQTKKQRKTELIAPEVQEETNLSKYFSTKQITALLEDWQSGRVQEICYDGGARSGKTYLIVKAIVSRAWLSPGSRHLIARYRLNHLRISVWRQTLLPCLKDMGFVRGRDYELNETEFLIQFSNGAEIYAAGLDDSDRVEKIMGTEFNTIFLNEATQLSFATYQKMKTRLSHVREGLTNKMVVDCNPRNRFHWIYRYFVLRQDPETGEALIRNRLERIARRHWTPLDNPFVPEEYKEMLSELSGVERDRLYLGEWVDTEGLVYASFETAIVEPFAIPKTWDCAGAVDFGYTNPFVFLWLYFDKSNETWYIADEYYVREKTVRAHCEELKKNRKPNLFIVSDHDAEDRATMAECGFPTIAADKDVSTGIQAVLKLLFSTKGVKLRIFRSCVHIIEELSIYSWEPVKEGKNPKETPVKYLDHALDALRYFALRIVGNKNRIITKELEKMKEEKQRKSKSLSDIRSERLSKMGIDPGLYLGKP</sequence>
<dbReference type="NCBIfam" id="TIGR01547">
    <property type="entry name" value="phage_term_2"/>
    <property type="match status" value="1"/>
</dbReference>
<feature type="coiled-coil region" evidence="1">
    <location>
        <begin position="440"/>
        <end position="467"/>
    </location>
</feature>
<accession>A0A4R9H6P9</accession>
<reference evidence="3" key="1">
    <citation type="journal article" date="2019" name="PLoS Negl. Trop. Dis.">
        <title>Revisiting the worldwide diversity of Leptospira species in the environment.</title>
        <authorList>
            <person name="Vincent A.T."/>
            <person name="Schiettekatte O."/>
            <person name="Bourhy P."/>
            <person name="Veyrier F.J."/>
            <person name="Picardeau M."/>
        </authorList>
    </citation>
    <scope>NUCLEOTIDE SEQUENCE [LARGE SCALE GENOMIC DNA]</scope>
    <source>
        <strain evidence="3">201800301</strain>
    </source>
</reference>
<proteinExistence type="predicted"/>
<dbReference type="AlphaFoldDB" id="A0A4R9H6P9"/>
<dbReference type="Pfam" id="PF04466">
    <property type="entry name" value="Terminase_3"/>
    <property type="match status" value="1"/>
</dbReference>
<protein>
    <submittedName>
        <fullName evidence="3">PBSX family phage terminase large subunit</fullName>
    </submittedName>
</protein>
<dbReference type="InterPro" id="IPR006437">
    <property type="entry name" value="Phage_terminase_lsu"/>
</dbReference>
<dbReference type="Gene3D" id="3.30.420.280">
    <property type="match status" value="1"/>
</dbReference>
<evidence type="ECO:0000256" key="1">
    <source>
        <dbReference type="SAM" id="Coils"/>
    </source>
</evidence>